<feature type="domain" description="Response regulatory" evidence="7">
    <location>
        <begin position="2"/>
        <end position="116"/>
    </location>
</feature>
<dbReference type="InterPro" id="IPR011990">
    <property type="entry name" value="TPR-like_helical_dom_sf"/>
</dbReference>
<name>A0A850EKA8_9BACL</name>
<dbReference type="AlphaFoldDB" id="A0A850EKA8"/>
<evidence type="ECO:0000256" key="3">
    <source>
        <dbReference type="ARBA" id="ARBA00023015"/>
    </source>
</evidence>
<dbReference type="InterPro" id="IPR005158">
    <property type="entry name" value="BTAD"/>
</dbReference>
<dbReference type="InterPro" id="IPR011006">
    <property type="entry name" value="CheY-like_superfamily"/>
</dbReference>
<evidence type="ECO:0000256" key="6">
    <source>
        <dbReference type="PROSITE-ProRule" id="PRU00169"/>
    </source>
</evidence>
<dbReference type="PANTHER" id="PTHR35807">
    <property type="entry name" value="TRANSCRIPTIONAL REGULATOR REDD-RELATED"/>
    <property type="match status" value="1"/>
</dbReference>
<dbReference type="GO" id="GO:0006355">
    <property type="term" value="P:regulation of DNA-templated transcription"/>
    <property type="evidence" value="ECO:0007669"/>
    <property type="project" value="InterPro"/>
</dbReference>
<dbReference type="SUPFAM" id="SSF46894">
    <property type="entry name" value="C-terminal effector domain of the bipartite response regulators"/>
    <property type="match status" value="1"/>
</dbReference>
<evidence type="ECO:0000256" key="5">
    <source>
        <dbReference type="ARBA" id="ARBA00023163"/>
    </source>
</evidence>
<reference evidence="8" key="1">
    <citation type="submission" date="2020-06" db="EMBL/GenBank/DDBJ databases">
        <title>Paenibacillus sp. nov., isolated from soil.</title>
        <authorList>
            <person name="Seo Y.L."/>
        </authorList>
    </citation>
    <scope>NUCLEOTIDE SEQUENCE [LARGE SCALE GENOMIC DNA]</scope>
    <source>
        <strain evidence="8">JW14</strain>
    </source>
</reference>
<evidence type="ECO:0000313" key="8">
    <source>
        <dbReference type="EMBL" id="NUU61495.1"/>
    </source>
</evidence>
<dbReference type="Pfam" id="PF00486">
    <property type="entry name" value="Trans_reg_C"/>
    <property type="match status" value="1"/>
</dbReference>
<proteinExistence type="inferred from homology"/>
<protein>
    <submittedName>
        <fullName evidence="8">Response regulator</fullName>
    </submittedName>
</protein>
<evidence type="ECO:0000313" key="9">
    <source>
        <dbReference type="Proteomes" id="UP000564806"/>
    </source>
</evidence>
<dbReference type="Pfam" id="PF00072">
    <property type="entry name" value="Response_reg"/>
    <property type="match status" value="1"/>
</dbReference>
<dbReference type="PROSITE" id="PS50110">
    <property type="entry name" value="RESPONSE_REGULATORY"/>
    <property type="match status" value="1"/>
</dbReference>
<dbReference type="InterPro" id="IPR001789">
    <property type="entry name" value="Sig_transdc_resp-reg_receiver"/>
</dbReference>
<evidence type="ECO:0000256" key="4">
    <source>
        <dbReference type="ARBA" id="ARBA00023125"/>
    </source>
</evidence>
<dbReference type="GO" id="GO:0003677">
    <property type="term" value="F:DNA binding"/>
    <property type="evidence" value="ECO:0007669"/>
    <property type="project" value="UniProtKB-KW"/>
</dbReference>
<dbReference type="SUPFAM" id="SSF52172">
    <property type="entry name" value="CheY-like"/>
    <property type="match status" value="1"/>
</dbReference>
<keyword evidence="6" id="KW-0597">Phosphoprotein</keyword>
<dbReference type="InterPro" id="IPR036388">
    <property type="entry name" value="WH-like_DNA-bd_sf"/>
</dbReference>
<gene>
    <name evidence="8" type="ORF">HPT30_14225</name>
</gene>
<keyword evidence="9" id="KW-1185">Reference proteome</keyword>
<dbReference type="Pfam" id="PF03704">
    <property type="entry name" value="BTAD"/>
    <property type="match status" value="1"/>
</dbReference>
<dbReference type="SMART" id="SM00448">
    <property type="entry name" value="REC"/>
    <property type="match status" value="1"/>
</dbReference>
<sequence>MKALLIDDEKAALIQMERLIKADGRIEVIGAFTTVRESLEYLSTYKVDFVFLDIGMPEMSGLAAAEYILQLDPDIRIVYVTAYSEYAVEAFELNALDYLLKPVSTGRFAKTVTRMLDIYHRKSDALSLATQTDYEPSILCFHRLELRGGRTPGVKLKWRTSKAQELFAFLLHNKGQWVSKNLLLDSLWPDYAPDKGLTHLHTSIYQIRKLLREWDEGAGIEFAQDCYRLSLEGTVTDVDLFLQELERILKDPSASPNTSSHRYDSALSLYSGHYLEEHDYWWAKPRQEQLRQQYIELVLAIAREETAAGHETQAIKRLVSAKDKDPYSEEICQQILQACASLKDYELLQTHYLSFAEMLQKELGIEPDSETTALYQSLMQQ</sequence>
<dbReference type="Gene3D" id="1.10.10.10">
    <property type="entry name" value="Winged helix-like DNA-binding domain superfamily/Winged helix DNA-binding domain"/>
    <property type="match status" value="1"/>
</dbReference>
<evidence type="ECO:0000256" key="2">
    <source>
        <dbReference type="ARBA" id="ARBA00023012"/>
    </source>
</evidence>
<evidence type="ECO:0000259" key="7">
    <source>
        <dbReference type="PROSITE" id="PS50110"/>
    </source>
</evidence>
<comment type="caution">
    <text evidence="8">The sequence shown here is derived from an EMBL/GenBank/DDBJ whole genome shotgun (WGS) entry which is preliminary data.</text>
</comment>
<evidence type="ECO:0000256" key="1">
    <source>
        <dbReference type="ARBA" id="ARBA00005820"/>
    </source>
</evidence>
<dbReference type="InterPro" id="IPR051677">
    <property type="entry name" value="AfsR-DnrI-RedD_regulator"/>
</dbReference>
<dbReference type="Gene3D" id="1.25.40.10">
    <property type="entry name" value="Tetratricopeptide repeat domain"/>
    <property type="match status" value="1"/>
</dbReference>
<accession>A0A850EKA8</accession>
<dbReference type="InterPro" id="IPR016032">
    <property type="entry name" value="Sig_transdc_resp-reg_C-effctor"/>
</dbReference>
<dbReference type="InterPro" id="IPR001867">
    <property type="entry name" value="OmpR/PhoB-type_DNA-bd"/>
</dbReference>
<organism evidence="8 9">
    <name type="scientific">Paenibacillus agri</name>
    <dbReference type="NCBI Taxonomy" id="2744309"/>
    <lineage>
        <taxon>Bacteria</taxon>
        <taxon>Bacillati</taxon>
        <taxon>Bacillota</taxon>
        <taxon>Bacilli</taxon>
        <taxon>Bacillales</taxon>
        <taxon>Paenibacillaceae</taxon>
        <taxon>Paenibacillus</taxon>
    </lineage>
</organism>
<dbReference type="PANTHER" id="PTHR35807:SF2">
    <property type="entry name" value="TRANSCRIPTIONAL ACTIVATOR DOMAIN"/>
    <property type="match status" value="1"/>
</dbReference>
<dbReference type="Proteomes" id="UP000564806">
    <property type="component" value="Unassembled WGS sequence"/>
</dbReference>
<keyword evidence="4" id="KW-0238">DNA-binding</keyword>
<dbReference type="EMBL" id="JABWCS010000209">
    <property type="protein sequence ID" value="NUU61495.1"/>
    <property type="molecule type" value="Genomic_DNA"/>
</dbReference>
<dbReference type="GO" id="GO:0000160">
    <property type="term" value="P:phosphorelay signal transduction system"/>
    <property type="evidence" value="ECO:0007669"/>
    <property type="project" value="UniProtKB-KW"/>
</dbReference>
<keyword evidence="2" id="KW-0902">Two-component regulatory system</keyword>
<keyword evidence="5" id="KW-0804">Transcription</keyword>
<feature type="modified residue" description="4-aspartylphosphate" evidence="6">
    <location>
        <position position="53"/>
    </location>
</feature>
<keyword evidence="3" id="KW-0805">Transcription regulation</keyword>
<comment type="similarity">
    <text evidence="1">Belongs to the AfsR/DnrI/RedD regulatory family.</text>
</comment>
<dbReference type="SMART" id="SM01043">
    <property type="entry name" value="BTAD"/>
    <property type="match status" value="1"/>
</dbReference>
<dbReference type="SUPFAM" id="SSF48452">
    <property type="entry name" value="TPR-like"/>
    <property type="match status" value="1"/>
</dbReference>
<dbReference type="Gene3D" id="3.40.50.2300">
    <property type="match status" value="1"/>
</dbReference>